<feature type="compositionally biased region" description="Basic and acidic residues" evidence="6">
    <location>
        <begin position="188"/>
        <end position="202"/>
    </location>
</feature>
<evidence type="ECO:0000256" key="1">
    <source>
        <dbReference type="ARBA" id="ARBA00004123"/>
    </source>
</evidence>
<evidence type="ECO:0000256" key="4">
    <source>
        <dbReference type="ARBA" id="ARBA00023163"/>
    </source>
</evidence>
<dbReference type="SMART" id="SM01401">
    <property type="entry name" value="Sds3"/>
    <property type="match status" value="1"/>
</dbReference>
<reference evidence="7 8" key="1">
    <citation type="journal article" date="2018" name="BMC Genomics">
        <title>Comparative genome analyses reveal sequence features reflecting distinct modes of host-adaptation between dicot and monocot powdery mildew.</title>
        <authorList>
            <person name="Wu Y."/>
            <person name="Ma X."/>
            <person name="Pan Z."/>
            <person name="Kale S.D."/>
            <person name="Song Y."/>
            <person name="King H."/>
            <person name="Zhang Q."/>
            <person name="Presley C."/>
            <person name="Deng X."/>
            <person name="Wei C.I."/>
            <person name="Xiao S."/>
        </authorList>
    </citation>
    <scope>NUCLEOTIDE SEQUENCE [LARGE SCALE GENOMIC DNA]</scope>
    <source>
        <strain evidence="7">UCSC1</strain>
    </source>
</reference>
<sequence length="532" mass="60317">MNQEADAVPETISLEEPSFNEPSEFEVDGSSSLSEVEENCIREVEQESYNNRVGIEDFTAARDNSRNISDVDNVSEAETECIEGSPTKNCRHQDNSLTPTQNFACNKILLKQSGTLEPENNQEAEENIISSKGTQIHNSSSSSHDKIERGTLSSPDPQKNITEEGQVMIQNSNSGKRKRKRSIMGETKLQDLPEPMHKRTDSILEFSDSSPAEDEANTEESIPNKMTKNICDDECVVQQDDESIEDPEEFLDKIELNPEYMASNKISGIRNNTPKKSNSHEPAGQDDDSGNSMDQHIDKLKVTEKSRAKVVPSNEDEEEGTGIISRNEEATEKKKIALDRLSDIERQFSTFRERSVLYEERLKSLDQEDAMLREAQPSHPEYLAKLQCIDARRDEKIRRAIRLWEYELQSLKKVAVAQRSQILVQYQQEIREVREKKLEQLGEQWYKIQHDRRSYAGICPEYTLKFPTKRTQQISNQIAYNNEVSVLSGFAKYVGFPAAPIIAPASASELEDDLEKMGASPPAITKRSFKVT</sequence>
<feature type="region of interest" description="Disordered" evidence="6">
    <location>
        <begin position="130"/>
        <end position="226"/>
    </location>
</feature>
<evidence type="ECO:0000256" key="5">
    <source>
        <dbReference type="ARBA" id="ARBA00023242"/>
    </source>
</evidence>
<evidence type="ECO:0000256" key="6">
    <source>
        <dbReference type="SAM" id="MobiDB-lite"/>
    </source>
</evidence>
<dbReference type="Pfam" id="PF08598">
    <property type="entry name" value="Sds3"/>
    <property type="match status" value="1"/>
</dbReference>
<keyword evidence="3" id="KW-0805">Transcription regulation</keyword>
<dbReference type="EMBL" id="MCBR01006559">
    <property type="protein sequence ID" value="RKF77250.1"/>
    <property type="molecule type" value="Genomic_DNA"/>
</dbReference>
<name>A0A420IRU5_9PEZI</name>
<feature type="compositionally biased region" description="Polar residues" evidence="6">
    <location>
        <begin position="130"/>
        <end position="142"/>
    </location>
</feature>
<feature type="compositionally biased region" description="Polar residues" evidence="6">
    <location>
        <begin position="264"/>
        <end position="276"/>
    </location>
</feature>
<dbReference type="GO" id="GO:0010468">
    <property type="term" value="P:regulation of gene expression"/>
    <property type="evidence" value="ECO:0007669"/>
    <property type="project" value="UniProtKB-ARBA"/>
</dbReference>
<keyword evidence="4" id="KW-0804">Transcription</keyword>
<dbReference type="InterPro" id="IPR013907">
    <property type="entry name" value="Sds3"/>
</dbReference>
<organism evidence="7 8">
    <name type="scientific">Golovinomyces cichoracearum</name>
    <dbReference type="NCBI Taxonomy" id="62708"/>
    <lineage>
        <taxon>Eukaryota</taxon>
        <taxon>Fungi</taxon>
        <taxon>Dikarya</taxon>
        <taxon>Ascomycota</taxon>
        <taxon>Pezizomycotina</taxon>
        <taxon>Leotiomycetes</taxon>
        <taxon>Erysiphales</taxon>
        <taxon>Erysiphaceae</taxon>
        <taxon>Golovinomyces</taxon>
    </lineage>
</organism>
<comment type="subcellular location">
    <subcellularLocation>
        <location evidence="1">Nucleus</location>
    </subcellularLocation>
</comment>
<protein>
    <submittedName>
        <fullName evidence="7">Putative transcriptional regulatory protein dep1 protein</fullName>
    </submittedName>
</protein>
<comment type="caution">
    <text evidence="7">The sequence shown here is derived from an EMBL/GenBank/DDBJ whole genome shotgun (WGS) entry which is preliminary data.</text>
</comment>
<dbReference type="GO" id="GO:0005654">
    <property type="term" value="C:nucleoplasm"/>
    <property type="evidence" value="ECO:0007669"/>
    <property type="project" value="UniProtKB-ARBA"/>
</dbReference>
<evidence type="ECO:0000313" key="7">
    <source>
        <dbReference type="EMBL" id="RKF77250.1"/>
    </source>
</evidence>
<evidence type="ECO:0000256" key="2">
    <source>
        <dbReference type="ARBA" id="ARBA00022491"/>
    </source>
</evidence>
<dbReference type="PANTHER" id="PTHR21964">
    <property type="entry name" value="BREAST CANCER METASTASIS-SUPPRESSOR 1"/>
    <property type="match status" value="1"/>
</dbReference>
<evidence type="ECO:0000256" key="3">
    <source>
        <dbReference type="ARBA" id="ARBA00023015"/>
    </source>
</evidence>
<feature type="compositionally biased region" description="Basic and acidic residues" evidence="6">
    <location>
        <begin position="295"/>
        <end position="307"/>
    </location>
</feature>
<feature type="region of interest" description="Disordered" evidence="6">
    <location>
        <begin position="512"/>
        <end position="532"/>
    </location>
</feature>
<gene>
    <name evidence="7" type="ORF">GcC1_065003</name>
</gene>
<keyword evidence="2" id="KW-0678">Repressor</keyword>
<feature type="region of interest" description="Disordered" evidence="6">
    <location>
        <begin position="1"/>
        <end position="34"/>
    </location>
</feature>
<dbReference type="OrthoDB" id="20886at2759"/>
<dbReference type="Proteomes" id="UP000285405">
    <property type="component" value="Unassembled WGS sequence"/>
</dbReference>
<proteinExistence type="predicted"/>
<feature type="region of interest" description="Disordered" evidence="6">
    <location>
        <begin position="264"/>
        <end position="326"/>
    </location>
</feature>
<feature type="compositionally biased region" description="Polar residues" evidence="6">
    <location>
        <begin position="151"/>
        <end position="160"/>
    </location>
</feature>
<evidence type="ECO:0000313" key="8">
    <source>
        <dbReference type="Proteomes" id="UP000285405"/>
    </source>
</evidence>
<keyword evidence="5" id="KW-0539">Nucleus</keyword>
<accession>A0A420IRU5</accession>
<dbReference type="AlphaFoldDB" id="A0A420IRU5"/>